<evidence type="ECO:0000256" key="5">
    <source>
        <dbReference type="SAM" id="Phobius"/>
    </source>
</evidence>
<dbReference type="Proteomes" id="UP000711488">
    <property type="component" value="Unassembled WGS sequence"/>
</dbReference>
<reference evidence="7" key="3">
    <citation type="submission" date="2019-06" db="EMBL/GenBank/DDBJ databases">
        <authorList>
            <person name="Poynton C."/>
            <person name="Hasenbein S."/>
            <person name="Benoit J.B."/>
            <person name="Sepulveda M.S."/>
            <person name="Poelchau M.F."/>
            <person name="Murali S.C."/>
            <person name="Chen S."/>
            <person name="Glastad K.M."/>
            <person name="Werren J.H."/>
            <person name="Vineis J.H."/>
            <person name="Bowen J.L."/>
            <person name="Friedrich M."/>
            <person name="Jones J."/>
            <person name="Robertson H.M."/>
            <person name="Feyereisen R."/>
            <person name="Mechler-Hickson A."/>
            <person name="Mathers N."/>
            <person name="Lee C.E."/>
            <person name="Colbourne J.K."/>
            <person name="Biales A."/>
            <person name="Johnston J.S."/>
            <person name="Wellborn G.A."/>
            <person name="Rosendale A.J."/>
            <person name="Cridge A.G."/>
            <person name="Munoz-Torres M.C."/>
            <person name="Bain P.A."/>
            <person name="Manny A.R."/>
            <person name="Major K.M."/>
            <person name="Lambert F.N."/>
            <person name="Vulpe C.D."/>
            <person name="Tuck P."/>
            <person name="Blalock B.J."/>
            <person name="Lin Y.-Y."/>
            <person name="Smith M.E."/>
            <person name="Ochoa-Acuna H."/>
            <person name="Chen M.-J.M."/>
            <person name="Childers C.P."/>
            <person name="Qu J."/>
            <person name="Dugan S."/>
            <person name="Lee S.L."/>
            <person name="Chao H."/>
            <person name="Dinh H."/>
            <person name="Han Y."/>
            <person name="Doddapaneni H."/>
            <person name="Worley K.C."/>
            <person name="Muzny D.M."/>
            <person name="Gibbs R.A."/>
            <person name="Richards S."/>
        </authorList>
    </citation>
    <scope>NUCLEOTIDE SEQUENCE</scope>
    <source>
        <strain evidence="7">HAZT.00-mixed</strain>
        <tissue evidence="7">Whole organism</tissue>
    </source>
</reference>
<proteinExistence type="predicted"/>
<feature type="transmembrane region" description="Helical" evidence="5">
    <location>
        <begin position="277"/>
        <end position="301"/>
    </location>
</feature>
<evidence type="ECO:0000313" key="7">
    <source>
        <dbReference type="EMBL" id="KAA0199700.1"/>
    </source>
</evidence>
<feature type="transmembrane region" description="Helical" evidence="5">
    <location>
        <begin position="79"/>
        <end position="101"/>
    </location>
</feature>
<dbReference type="InterPro" id="IPR004841">
    <property type="entry name" value="AA-permease/SLC12A_dom"/>
</dbReference>
<dbReference type="GO" id="GO:0015379">
    <property type="term" value="F:potassium:chloride symporter activity"/>
    <property type="evidence" value="ECO:0007669"/>
    <property type="project" value="TreeGrafter"/>
</dbReference>
<dbReference type="EMBL" id="JQDR03006760">
    <property type="protein sequence ID" value="KAA0199700.1"/>
    <property type="molecule type" value="Genomic_DNA"/>
</dbReference>
<evidence type="ECO:0000256" key="1">
    <source>
        <dbReference type="ARBA" id="ARBA00004141"/>
    </source>
</evidence>
<keyword evidence="2 5" id="KW-0812">Transmembrane</keyword>
<feature type="domain" description="Amino acid permease/ SLC12A" evidence="6">
    <location>
        <begin position="1"/>
        <end position="128"/>
    </location>
</feature>
<dbReference type="GO" id="GO:0006884">
    <property type="term" value="P:cell volume homeostasis"/>
    <property type="evidence" value="ECO:0007669"/>
    <property type="project" value="TreeGrafter"/>
</dbReference>
<evidence type="ECO:0000256" key="4">
    <source>
        <dbReference type="ARBA" id="ARBA00023136"/>
    </source>
</evidence>
<name>A0A6A0H4S2_HYAAZ</name>
<protein>
    <recommendedName>
        <fullName evidence="6">Amino acid permease/ SLC12A domain-containing protein</fullName>
    </recommendedName>
</protein>
<dbReference type="GO" id="GO:1990573">
    <property type="term" value="P:potassium ion import across plasma membrane"/>
    <property type="evidence" value="ECO:0007669"/>
    <property type="project" value="TreeGrafter"/>
</dbReference>
<dbReference type="PANTHER" id="PTHR11827:SF73">
    <property type="entry name" value="KAZACHOC, ISOFORM G"/>
    <property type="match status" value="1"/>
</dbReference>
<dbReference type="GO" id="GO:0055064">
    <property type="term" value="P:chloride ion homeostasis"/>
    <property type="evidence" value="ECO:0007669"/>
    <property type="project" value="TreeGrafter"/>
</dbReference>
<evidence type="ECO:0000256" key="3">
    <source>
        <dbReference type="ARBA" id="ARBA00022989"/>
    </source>
</evidence>
<organism evidence="7">
    <name type="scientific">Hyalella azteca</name>
    <name type="common">Amphipod</name>
    <dbReference type="NCBI Taxonomy" id="294128"/>
    <lineage>
        <taxon>Eukaryota</taxon>
        <taxon>Metazoa</taxon>
        <taxon>Ecdysozoa</taxon>
        <taxon>Arthropoda</taxon>
        <taxon>Crustacea</taxon>
        <taxon>Multicrustacea</taxon>
        <taxon>Malacostraca</taxon>
        <taxon>Eumalacostraca</taxon>
        <taxon>Peracarida</taxon>
        <taxon>Amphipoda</taxon>
        <taxon>Senticaudata</taxon>
        <taxon>Talitrida</taxon>
        <taxon>Talitroidea</taxon>
        <taxon>Hyalellidae</taxon>
        <taxon>Hyalella</taxon>
    </lineage>
</organism>
<dbReference type="GO" id="GO:0007268">
    <property type="term" value="P:chemical synaptic transmission"/>
    <property type="evidence" value="ECO:0007669"/>
    <property type="project" value="TreeGrafter"/>
</dbReference>
<comment type="caution">
    <text evidence="7">The sequence shown here is derived from an EMBL/GenBank/DDBJ whole genome shotgun (WGS) entry which is preliminary data.</text>
</comment>
<feature type="transmembrane region" description="Helical" evidence="5">
    <location>
        <begin position="107"/>
        <end position="125"/>
    </location>
</feature>
<dbReference type="PANTHER" id="PTHR11827">
    <property type="entry name" value="SOLUTE CARRIER FAMILY 12, CATION COTRANSPORTERS"/>
    <property type="match status" value="1"/>
</dbReference>
<reference evidence="7" key="1">
    <citation type="submission" date="2014-08" db="EMBL/GenBank/DDBJ databases">
        <authorList>
            <person name="Murali S."/>
            <person name="Richards S."/>
            <person name="Bandaranaike D."/>
            <person name="Bellair M."/>
            <person name="Blankenburg K."/>
            <person name="Chao H."/>
            <person name="Dinh H."/>
            <person name="Doddapaneni H."/>
            <person name="Dugan-Rocha S."/>
            <person name="Elkadiri S."/>
            <person name="Gnanaolivu R."/>
            <person name="Hughes D."/>
            <person name="Lee S."/>
            <person name="Li M."/>
            <person name="Ming W."/>
            <person name="Munidasa M."/>
            <person name="Muniz J."/>
            <person name="Nguyen L."/>
            <person name="Osuji N."/>
            <person name="Pu L.-L."/>
            <person name="Puazo M."/>
            <person name="Skinner E."/>
            <person name="Qu C."/>
            <person name="Quiroz J."/>
            <person name="Raj R."/>
            <person name="Weissenberger G."/>
            <person name="Xin Y."/>
            <person name="Zou X."/>
            <person name="Han Y."/>
            <person name="Worley K."/>
            <person name="Muzny D."/>
            <person name="Gibbs R."/>
        </authorList>
    </citation>
    <scope>NUCLEOTIDE SEQUENCE</scope>
    <source>
        <strain evidence="7">HAZT.00-mixed</strain>
        <tissue evidence="7">Whole organism</tissue>
    </source>
</reference>
<dbReference type="GO" id="GO:0045202">
    <property type="term" value="C:synapse"/>
    <property type="evidence" value="ECO:0007669"/>
    <property type="project" value="GOC"/>
</dbReference>
<dbReference type="InterPro" id="IPR004842">
    <property type="entry name" value="SLC12A_fam"/>
</dbReference>
<feature type="transmembrane region" description="Helical" evidence="5">
    <location>
        <begin position="238"/>
        <end position="257"/>
    </location>
</feature>
<evidence type="ECO:0000256" key="2">
    <source>
        <dbReference type="ARBA" id="ARBA00022692"/>
    </source>
</evidence>
<reference evidence="7" key="2">
    <citation type="journal article" date="2018" name="Environ. Sci. Technol.">
        <title>The Toxicogenome of Hyalella azteca: A Model for Sediment Ecotoxicology and Evolutionary Toxicology.</title>
        <authorList>
            <person name="Poynton H.C."/>
            <person name="Hasenbein S."/>
            <person name="Benoit J.B."/>
            <person name="Sepulveda M.S."/>
            <person name="Poelchau M.F."/>
            <person name="Hughes D.S.T."/>
            <person name="Murali S.C."/>
            <person name="Chen S."/>
            <person name="Glastad K.M."/>
            <person name="Goodisman M.A.D."/>
            <person name="Werren J.H."/>
            <person name="Vineis J.H."/>
            <person name="Bowen J.L."/>
            <person name="Friedrich M."/>
            <person name="Jones J."/>
            <person name="Robertson H.M."/>
            <person name="Feyereisen R."/>
            <person name="Mechler-Hickson A."/>
            <person name="Mathers N."/>
            <person name="Lee C.E."/>
            <person name="Colbourne J.K."/>
            <person name="Biales A."/>
            <person name="Johnston J.S."/>
            <person name="Wellborn G.A."/>
            <person name="Rosendale A.J."/>
            <person name="Cridge A.G."/>
            <person name="Munoz-Torres M.C."/>
            <person name="Bain P.A."/>
            <person name="Manny A.R."/>
            <person name="Major K.M."/>
            <person name="Lambert F.N."/>
            <person name="Vulpe C.D."/>
            <person name="Tuck P."/>
            <person name="Blalock B.J."/>
            <person name="Lin Y.Y."/>
            <person name="Smith M.E."/>
            <person name="Ochoa-Acuna H."/>
            <person name="Chen M.M."/>
            <person name="Childers C.P."/>
            <person name="Qu J."/>
            <person name="Dugan S."/>
            <person name="Lee S.L."/>
            <person name="Chao H."/>
            <person name="Dinh H."/>
            <person name="Han Y."/>
            <person name="Doddapaneni H."/>
            <person name="Worley K.C."/>
            <person name="Muzny D.M."/>
            <person name="Gibbs R.A."/>
            <person name="Richards S."/>
        </authorList>
    </citation>
    <scope>NUCLEOTIDE SEQUENCE</scope>
    <source>
        <strain evidence="7">HAZT.00-mixed</strain>
        <tissue evidence="7">Whole organism</tissue>
    </source>
</reference>
<feature type="domain" description="Amino acid permease/ SLC12A" evidence="6">
    <location>
        <begin position="243"/>
        <end position="301"/>
    </location>
</feature>
<dbReference type="AlphaFoldDB" id="A0A6A0H4S2"/>
<gene>
    <name evidence="7" type="ORF">HAZT_HAZT011396</name>
</gene>
<comment type="subcellular location">
    <subcellularLocation>
        <location evidence="1">Membrane</location>
        <topology evidence="1">Multi-pass membrane protein</topology>
    </subcellularLocation>
</comment>
<dbReference type="GO" id="GO:0055075">
    <property type="term" value="P:potassium ion homeostasis"/>
    <property type="evidence" value="ECO:0007669"/>
    <property type="project" value="TreeGrafter"/>
</dbReference>
<dbReference type="GO" id="GO:0005886">
    <property type="term" value="C:plasma membrane"/>
    <property type="evidence" value="ECO:0007669"/>
    <property type="project" value="TreeGrafter"/>
</dbReference>
<accession>A0A6A0H4S2</accession>
<feature type="transmembrane region" description="Helical" evidence="5">
    <location>
        <begin position="33"/>
        <end position="58"/>
    </location>
</feature>
<keyword evidence="3 5" id="KW-1133">Transmembrane helix</keyword>
<evidence type="ECO:0000259" key="6">
    <source>
        <dbReference type="Pfam" id="PF00324"/>
    </source>
</evidence>
<dbReference type="Pfam" id="PF00324">
    <property type="entry name" value="AA_permease"/>
    <property type="match status" value="2"/>
</dbReference>
<sequence length="311" mass="33289">MSAIATNGVVPAGGSYFMVSRSLGPEFGGAVGLLFYTGTTVAAAMYIIGAIEILITYIAPGMSIFGDFTKDVNIMYNNFRVFGSCLLVILVVIVSIGVAFVSKFASVALACVIGSIFFILVGIFVNINGSDDLMMCTLGPRLLAEPKDGNCSKGVGNALWRMYCATGDEPGQYSENITDCDEYFVAHDLQLRRSILGLSSGVFMENLGPNYMQKGQIVADSDLQEDYDPLGRPTYNQVIIDITTSFTVLVGIFFPSVTGIMAGSNRSGDLADAQKSIPVGTLCAITVTSTVYCSYLLFFAATYDSLLIRDK</sequence>
<keyword evidence="4 5" id="KW-0472">Membrane</keyword>
<dbReference type="Gene3D" id="1.20.1740.10">
    <property type="entry name" value="Amino acid/polyamine transporter I"/>
    <property type="match status" value="2"/>
</dbReference>